<gene>
    <name evidence="2" type="ORF">IDM40_04495</name>
</gene>
<protein>
    <submittedName>
        <fullName evidence="2">Uncharacterized protein</fullName>
    </submittedName>
</protein>
<accession>A0ABR9P297</accession>
<dbReference type="Proteomes" id="UP000806528">
    <property type="component" value="Unassembled WGS sequence"/>
</dbReference>
<dbReference type="RefSeq" id="WP_193120610.1">
    <property type="nucleotide sequence ID" value="NZ_JADBGI010000003.1"/>
</dbReference>
<evidence type="ECO:0000313" key="3">
    <source>
        <dbReference type="Proteomes" id="UP000806528"/>
    </source>
</evidence>
<feature type="region of interest" description="Disordered" evidence="1">
    <location>
        <begin position="43"/>
        <end position="62"/>
    </location>
</feature>
<reference evidence="2 3" key="1">
    <citation type="submission" date="2020-09" db="EMBL/GenBank/DDBJ databases">
        <title>Diversity and distribution of actinomycetes associated with coral in the coast of Hainan.</title>
        <authorList>
            <person name="Li F."/>
        </authorList>
    </citation>
    <scope>NUCLEOTIDE SEQUENCE [LARGE SCALE GENOMIC DNA]</scope>
    <source>
        <strain evidence="2 3">HNM0947</strain>
    </source>
</reference>
<proteinExistence type="predicted"/>
<dbReference type="EMBL" id="JADBGI010000003">
    <property type="protein sequence ID" value="MBE2997971.1"/>
    <property type="molecule type" value="Genomic_DNA"/>
</dbReference>
<sequence length="78" mass="8017">MPRYLSPSALAAVRDLAAERLQRRRPRNAARVRRYLFAAGAAGSIGSAGSVGPTGPTGPAVSRVATAWTSGARRVVGA</sequence>
<keyword evidence="3" id="KW-1185">Reference proteome</keyword>
<organism evidence="2 3">
    <name type="scientific">Nocardiopsis coralli</name>
    <dbReference type="NCBI Taxonomy" id="2772213"/>
    <lineage>
        <taxon>Bacteria</taxon>
        <taxon>Bacillati</taxon>
        <taxon>Actinomycetota</taxon>
        <taxon>Actinomycetes</taxon>
        <taxon>Streptosporangiales</taxon>
        <taxon>Nocardiopsidaceae</taxon>
        <taxon>Nocardiopsis</taxon>
    </lineage>
</organism>
<evidence type="ECO:0000256" key="1">
    <source>
        <dbReference type="SAM" id="MobiDB-lite"/>
    </source>
</evidence>
<name>A0ABR9P297_9ACTN</name>
<evidence type="ECO:0000313" key="2">
    <source>
        <dbReference type="EMBL" id="MBE2997971.1"/>
    </source>
</evidence>
<comment type="caution">
    <text evidence="2">The sequence shown here is derived from an EMBL/GenBank/DDBJ whole genome shotgun (WGS) entry which is preliminary data.</text>
</comment>